<evidence type="ECO:0000256" key="1">
    <source>
        <dbReference type="SAM" id="MobiDB-lite"/>
    </source>
</evidence>
<feature type="compositionally biased region" description="Pro residues" evidence="1">
    <location>
        <begin position="157"/>
        <end position="253"/>
    </location>
</feature>
<name>A0AAW3X041_9CLOT</name>
<reference evidence="2 3" key="1">
    <citation type="submission" date="2020-08" db="EMBL/GenBank/DDBJ databases">
        <title>Genome public.</title>
        <authorList>
            <person name="Liu C."/>
            <person name="Sun Q."/>
        </authorList>
    </citation>
    <scope>NUCLEOTIDE SEQUENCE [LARGE SCALE GENOMIC DNA]</scope>
    <source>
        <strain evidence="2 3">BX14</strain>
    </source>
</reference>
<feature type="region of interest" description="Disordered" evidence="1">
    <location>
        <begin position="97"/>
        <end position="130"/>
    </location>
</feature>
<keyword evidence="3" id="KW-1185">Reference proteome</keyword>
<comment type="caution">
    <text evidence="2">The sequence shown here is derived from an EMBL/GenBank/DDBJ whole genome shotgun (WGS) entry which is preliminary data.</text>
</comment>
<evidence type="ECO:0000313" key="3">
    <source>
        <dbReference type="Proteomes" id="UP000653904"/>
    </source>
</evidence>
<evidence type="ECO:0008006" key="4">
    <source>
        <dbReference type="Google" id="ProtNLM"/>
    </source>
</evidence>
<feature type="compositionally biased region" description="Low complexity" evidence="1">
    <location>
        <begin position="254"/>
        <end position="263"/>
    </location>
</feature>
<evidence type="ECO:0000313" key="2">
    <source>
        <dbReference type="EMBL" id="MBC5656011.1"/>
    </source>
</evidence>
<accession>A0AAW3X041</accession>
<dbReference type="RefSeq" id="WP_186854808.1">
    <property type="nucleotide sequence ID" value="NZ_JACOOW010000004.1"/>
</dbReference>
<dbReference type="EMBL" id="JACOOW010000004">
    <property type="protein sequence ID" value="MBC5656011.1"/>
    <property type="molecule type" value="Genomic_DNA"/>
</dbReference>
<dbReference type="Proteomes" id="UP000653904">
    <property type="component" value="Unassembled WGS sequence"/>
</dbReference>
<sequence length="287" mass="30816">MQDFAYFKSLYPAACKQMQLCVEAVCDELEYEGSPIYDEYPDRIFLEKLTKRALEKWQKVYPAATERTDTLTTYIKAADVGTVSTEEGTAMVENSLKIDSPGGEREENLAGTSIQPHLPGNDVWYGPLRGEQKGGNAGYMVWEADEPNLTAQERRPWSPPPGPRPGGPGNPWGPPPPPPGPRPGGPGNPWGPPPPSPGPRPGGPGNPWGPPPPPPGPRPGGPGNPWGPPPPPPGPRPGGPGNPWGPPPPPPGSRPGRPGNPWGAPLQDFLQVLLMNELQERRRCRKC</sequence>
<protein>
    <recommendedName>
        <fullName evidence="4">Collagen-like protein</fullName>
    </recommendedName>
</protein>
<feature type="region of interest" description="Disordered" evidence="1">
    <location>
        <begin position="151"/>
        <end position="266"/>
    </location>
</feature>
<organism evidence="2 3">
    <name type="scientific">Clostridium segne</name>
    <dbReference type="NCBI Taxonomy" id="2763038"/>
    <lineage>
        <taxon>Bacteria</taxon>
        <taxon>Bacillati</taxon>
        <taxon>Bacillota</taxon>
        <taxon>Clostridia</taxon>
        <taxon>Eubacteriales</taxon>
        <taxon>Clostridiaceae</taxon>
        <taxon>Clostridium</taxon>
    </lineage>
</organism>
<gene>
    <name evidence="2" type="ORF">H8S19_02805</name>
</gene>
<dbReference type="AlphaFoldDB" id="A0AAW3X041"/>
<proteinExistence type="predicted"/>